<comment type="caution">
    <text evidence="5">The sequence shown here is derived from an EMBL/GenBank/DDBJ whole genome shotgun (WGS) entry which is preliminary data.</text>
</comment>
<reference evidence="5 6" key="1">
    <citation type="submission" date="2020-08" db="EMBL/GenBank/DDBJ databases">
        <title>Genomic Encyclopedia of Type Strains, Phase IV (KMG-IV): sequencing the most valuable type-strain genomes for metagenomic binning, comparative biology and taxonomic classification.</title>
        <authorList>
            <person name="Goeker M."/>
        </authorList>
    </citation>
    <scope>NUCLEOTIDE SEQUENCE [LARGE SCALE GENOMIC DNA]</scope>
    <source>
        <strain evidence="5 6">DSM 29781</strain>
    </source>
</reference>
<dbReference type="InterPro" id="IPR033399">
    <property type="entry name" value="TP_0789-like"/>
</dbReference>
<name>A0A7W8HDT1_9BURK</name>
<dbReference type="EMBL" id="JACHGB010000001">
    <property type="protein sequence ID" value="MBB5270063.1"/>
    <property type="molecule type" value="Genomic_DNA"/>
</dbReference>
<dbReference type="SUPFAM" id="SSF89392">
    <property type="entry name" value="Prokaryotic lipoproteins and lipoprotein localization factors"/>
    <property type="match status" value="1"/>
</dbReference>
<feature type="domain" description="Uncharacterized protein TP-0789" evidence="4">
    <location>
        <begin position="118"/>
        <end position="292"/>
    </location>
</feature>
<feature type="region of interest" description="Disordered" evidence="2">
    <location>
        <begin position="48"/>
        <end position="70"/>
    </location>
</feature>
<protein>
    <submittedName>
        <fullName evidence="5">Outer membrane lipoprotein-sorting protein</fullName>
    </submittedName>
</protein>
<proteinExistence type="predicted"/>
<evidence type="ECO:0000256" key="2">
    <source>
        <dbReference type="SAM" id="MobiDB-lite"/>
    </source>
</evidence>
<organism evidence="5 6">
    <name type="scientific">Quisquiliibacterium transsilvanicum</name>
    <dbReference type="NCBI Taxonomy" id="1549638"/>
    <lineage>
        <taxon>Bacteria</taxon>
        <taxon>Pseudomonadati</taxon>
        <taxon>Pseudomonadota</taxon>
        <taxon>Betaproteobacteria</taxon>
        <taxon>Burkholderiales</taxon>
        <taxon>Burkholderiaceae</taxon>
        <taxon>Quisquiliibacterium</taxon>
    </lineage>
</organism>
<evidence type="ECO:0000313" key="6">
    <source>
        <dbReference type="Proteomes" id="UP000532440"/>
    </source>
</evidence>
<keyword evidence="1 3" id="KW-0732">Signal</keyword>
<accession>A0A7W8HDT1</accession>
<evidence type="ECO:0000256" key="1">
    <source>
        <dbReference type="ARBA" id="ARBA00022729"/>
    </source>
</evidence>
<dbReference type="Proteomes" id="UP000532440">
    <property type="component" value="Unassembled WGS sequence"/>
</dbReference>
<keyword evidence="6" id="KW-1185">Reference proteome</keyword>
<feature type="signal peptide" evidence="3">
    <location>
        <begin position="1"/>
        <end position="25"/>
    </location>
</feature>
<dbReference type="CDD" id="cd16329">
    <property type="entry name" value="LolA_like"/>
    <property type="match status" value="1"/>
</dbReference>
<evidence type="ECO:0000259" key="4">
    <source>
        <dbReference type="Pfam" id="PF17131"/>
    </source>
</evidence>
<dbReference type="Gene3D" id="2.50.20.10">
    <property type="entry name" value="Lipoprotein localisation LolA/LolB/LppX"/>
    <property type="match status" value="1"/>
</dbReference>
<dbReference type="InterPro" id="IPR029046">
    <property type="entry name" value="LolA/LolB/LppX"/>
</dbReference>
<dbReference type="Pfam" id="PF17131">
    <property type="entry name" value="LolA_like"/>
    <property type="match status" value="1"/>
</dbReference>
<sequence length="294" mass="32342">MHEPINGPKAVIAALLLGTALAAGAQSPADSRLVSTAAGLSAPAAAATGTQSAEAPTTAAGAPAQDDTAARERASEIVRRADEIRFPRDAFSVEVRVGSTIRGEAQEPRRYRILSRDSEDTIVQTLEPEVERGQNLLMKGRELWMFMPSVSQPVRLSLSQRLTGQVANGDLARTQFAKDYEARLVGSEKIDGKDHHVLELTATERGMTYPKIRYWVRASDLHPHRAEFHAMSGKLLKTCRFENYQTLGGRVRPTRLVMTDALKEGDESVLDYSGLAARNLPARMFTKEYLKRLE</sequence>
<evidence type="ECO:0000313" key="5">
    <source>
        <dbReference type="EMBL" id="MBB5270063.1"/>
    </source>
</evidence>
<gene>
    <name evidence="5" type="ORF">HNQ70_000047</name>
</gene>
<evidence type="ECO:0000256" key="3">
    <source>
        <dbReference type="SAM" id="SignalP"/>
    </source>
</evidence>
<dbReference type="AlphaFoldDB" id="A0A7W8HDT1"/>
<feature type="chain" id="PRO_5031047591" evidence="3">
    <location>
        <begin position="26"/>
        <end position="294"/>
    </location>
</feature>
<feature type="compositionally biased region" description="Low complexity" evidence="2">
    <location>
        <begin position="48"/>
        <end position="67"/>
    </location>
</feature>
<keyword evidence="5" id="KW-0449">Lipoprotein</keyword>
<dbReference type="RefSeq" id="WP_183963164.1">
    <property type="nucleotide sequence ID" value="NZ_BAABEW010000003.1"/>
</dbReference>